<evidence type="ECO:0008006" key="4">
    <source>
        <dbReference type="Google" id="ProtNLM"/>
    </source>
</evidence>
<accession>A0A2S6NLT8</accession>
<sequence length="83" mass="8984">MKPETASYLDKAHTLLAEAEAILGIHLHEAAGRTVFHAAQALIFEKTGRTPKTHSGGHRNRKTLCRPDRHPAGRRITPAAVAG</sequence>
<name>A0A2S6NLT8_RHOGL</name>
<comment type="caution">
    <text evidence="2">The sequence shown here is derived from an EMBL/GenBank/DDBJ whole genome shotgun (WGS) entry which is preliminary data.</text>
</comment>
<organism evidence="2 3">
    <name type="scientific">Rhodopila globiformis</name>
    <name type="common">Rhodopseudomonas globiformis</name>
    <dbReference type="NCBI Taxonomy" id="1071"/>
    <lineage>
        <taxon>Bacteria</taxon>
        <taxon>Pseudomonadati</taxon>
        <taxon>Pseudomonadota</taxon>
        <taxon>Alphaproteobacteria</taxon>
        <taxon>Acetobacterales</taxon>
        <taxon>Acetobacteraceae</taxon>
        <taxon>Rhodopila</taxon>
    </lineage>
</organism>
<gene>
    <name evidence="2" type="ORF">CCS01_04990</name>
</gene>
<proteinExistence type="predicted"/>
<dbReference type="EMBL" id="NHRY01000057">
    <property type="protein sequence ID" value="PPQ36468.1"/>
    <property type="molecule type" value="Genomic_DNA"/>
</dbReference>
<evidence type="ECO:0000313" key="2">
    <source>
        <dbReference type="EMBL" id="PPQ36468.1"/>
    </source>
</evidence>
<protein>
    <recommendedName>
        <fullName evidence="4">HEPN domain-containing protein</fullName>
    </recommendedName>
</protein>
<dbReference type="RefSeq" id="WP_146101567.1">
    <property type="nucleotide sequence ID" value="NZ_NHRY01000057.1"/>
</dbReference>
<keyword evidence="3" id="KW-1185">Reference proteome</keyword>
<evidence type="ECO:0000256" key="1">
    <source>
        <dbReference type="SAM" id="MobiDB-lite"/>
    </source>
</evidence>
<dbReference type="Proteomes" id="UP000239724">
    <property type="component" value="Unassembled WGS sequence"/>
</dbReference>
<reference evidence="2 3" key="1">
    <citation type="journal article" date="2018" name="Arch. Microbiol.">
        <title>New insights into the metabolic potential of the phototrophic purple bacterium Rhodopila globiformis DSM 161(T) from its draft genome sequence and evidence for a vanadium-dependent nitrogenase.</title>
        <authorList>
            <person name="Imhoff J.F."/>
            <person name="Rahn T."/>
            <person name="Kunzel S."/>
            <person name="Neulinger S.C."/>
        </authorList>
    </citation>
    <scope>NUCLEOTIDE SEQUENCE [LARGE SCALE GENOMIC DNA]</scope>
    <source>
        <strain evidence="2 3">DSM 161</strain>
    </source>
</reference>
<evidence type="ECO:0000313" key="3">
    <source>
        <dbReference type="Proteomes" id="UP000239724"/>
    </source>
</evidence>
<dbReference type="AlphaFoldDB" id="A0A2S6NLT8"/>
<feature type="compositionally biased region" description="Basic residues" evidence="1">
    <location>
        <begin position="49"/>
        <end position="64"/>
    </location>
</feature>
<feature type="region of interest" description="Disordered" evidence="1">
    <location>
        <begin position="47"/>
        <end position="83"/>
    </location>
</feature>
<dbReference type="OrthoDB" id="8450516at2"/>